<protein>
    <submittedName>
        <fullName evidence="2">Uncharacterized protein DUF3224</fullName>
    </submittedName>
</protein>
<gene>
    <name evidence="2" type="ORF">EDC28_108138</name>
</gene>
<dbReference type="Gene3D" id="2.40.350.10">
    <property type="entry name" value="SO1590-like"/>
    <property type="match status" value="1"/>
</dbReference>
<comment type="caution">
    <text evidence="2">The sequence shown here is derived from an EMBL/GenBank/DDBJ whole genome shotgun (WGS) entry which is preliminary data.</text>
</comment>
<name>A0A3N1P9E1_9GAMM</name>
<dbReference type="EMBL" id="RJUL01000008">
    <property type="protein sequence ID" value="ROQ23400.1"/>
    <property type="molecule type" value="Genomic_DNA"/>
</dbReference>
<evidence type="ECO:0000313" key="3">
    <source>
        <dbReference type="Proteomes" id="UP000268033"/>
    </source>
</evidence>
<sequence>MRAILTLLWLLVLPAQGETLMSQHTATGTFEVKLDAQQDANSPLGRWLLGKTFVGDLKGHSLGQMLAYGDPRSGSAGYVALEVFTGSLNGKEGGFALAHKGEMDQGQQQLEVSVVPGSGSGALKGISGRLQIDIKDGQHFYHFQYRLPEP</sequence>
<keyword evidence="1" id="KW-0732">Signal</keyword>
<dbReference type="InterPro" id="IPR023159">
    <property type="entry name" value="SO1590-like_sf"/>
</dbReference>
<dbReference type="Pfam" id="PF11528">
    <property type="entry name" value="DUF3224"/>
    <property type="match status" value="1"/>
</dbReference>
<proteinExistence type="predicted"/>
<evidence type="ECO:0000256" key="1">
    <source>
        <dbReference type="SAM" id="SignalP"/>
    </source>
</evidence>
<keyword evidence="3" id="KW-1185">Reference proteome</keyword>
<reference evidence="2 3" key="1">
    <citation type="submission" date="2018-11" db="EMBL/GenBank/DDBJ databases">
        <title>Genomic Encyclopedia of Type Strains, Phase IV (KMG-IV): sequencing the most valuable type-strain genomes for metagenomic binning, comparative biology and taxonomic classification.</title>
        <authorList>
            <person name="Goeker M."/>
        </authorList>
    </citation>
    <scope>NUCLEOTIDE SEQUENCE [LARGE SCALE GENOMIC DNA]</scope>
    <source>
        <strain evidence="2 3">DSM 21945</strain>
    </source>
</reference>
<accession>A0A3N1P9E1</accession>
<feature type="chain" id="PRO_5018035566" evidence="1">
    <location>
        <begin position="18"/>
        <end position="150"/>
    </location>
</feature>
<dbReference type="STRING" id="584787.GCA_001247655_03843"/>
<dbReference type="InterPro" id="IPR021607">
    <property type="entry name" value="DUF3224"/>
</dbReference>
<evidence type="ECO:0000313" key="2">
    <source>
        <dbReference type="EMBL" id="ROQ23400.1"/>
    </source>
</evidence>
<dbReference type="Proteomes" id="UP000268033">
    <property type="component" value="Unassembled WGS sequence"/>
</dbReference>
<dbReference type="AlphaFoldDB" id="A0A3N1P9E1"/>
<feature type="signal peptide" evidence="1">
    <location>
        <begin position="1"/>
        <end position="17"/>
    </location>
</feature>
<dbReference type="SUPFAM" id="SSF159238">
    <property type="entry name" value="SO1590-like"/>
    <property type="match status" value="1"/>
</dbReference>
<organism evidence="2 3">
    <name type="scientific">Gallaecimonas pentaromativorans</name>
    <dbReference type="NCBI Taxonomy" id="584787"/>
    <lineage>
        <taxon>Bacteria</taxon>
        <taxon>Pseudomonadati</taxon>
        <taxon>Pseudomonadota</taxon>
        <taxon>Gammaproteobacteria</taxon>
        <taxon>Enterobacterales</taxon>
        <taxon>Gallaecimonadaceae</taxon>
        <taxon>Gallaecimonas</taxon>
    </lineage>
</organism>